<dbReference type="STRING" id="1884261.A0A5C3QTV8"/>
<dbReference type="GO" id="GO:0006627">
    <property type="term" value="P:protein processing involved in protein targeting to mitochondrion"/>
    <property type="evidence" value="ECO:0007669"/>
    <property type="project" value="TreeGrafter"/>
</dbReference>
<feature type="region of interest" description="Disordered" evidence="6">
    <location>
        <begin position="1"/>
        <end position="22"/>
    </location>
</feature>
<evidence type="ECO:0000256" key="4">
    <source>
        <dbReference type="ARBA" id="ARBA00032315"/>
    </source>
</evidence>
<dbReference type="AlphaFoldDB" id="A0A5C3QTV8"/>
<evidence type="ECO:0000313" key="9">
    <source>
        <dbReference type="EMBL" id="TFL03719.1"/>
    </source>
</evidence>
<dbReference type="GO" id="GO:0046872">
    <property type="term" value="F:metal ion binding"/>
    <property type="evidence" value="ECO:0007669"/>
    <property type="project" value="InterPro"/>
</dbReference>
<dbReference type="GO" id="GO:0005739">
    <property type="term" value="C:mitochondrion"/>
    <property type="evidence" value="ECO:0007669"/>
    <property type="project" value="TreeGrafter"/>
</dbReference>
<dbReference type="PANTHER" id="PTHR11851:SF49">
    <property type="entry name" value="MITOCHONDRIAL-PROCESSING PEPTIDASE SUBUNIT ALPHA"/>
    <property type="match status" value="1"/>
</dbReference>
<evidence type="ECO:0000256" key="1">
    <source>
        <dbReference type="ARBA" id="ARBA00002123"/>
    </source>
</evidence>
<evidence type="ECO:0000256" key="3">
    <source>
        <dbReference type="ARBA" id="ARBA00030006"/>
    </source>
</evidence>
<dbReference type="InterPro" id="IPR050361">
    <property type="entry name" value="MPP/UQCRC_Complex"/>
</dbReference>
<keyword evidence="10" id="KW-1185">Reference proteome</keyword>
<evidence type="ECO:0000259" key="8">
    <source>
        <dbReference type="Pfam" id="PF05193"/>
    </source>
</evidence>
<evidence type="ECO:0000259" key="7">
    <source>
        <dbReference type="Pfam" id="PF00675"/>
    </source>
</evidence>
<dbReference type="PANTHER" id="PTHR11851">
    <property type="entry name" value="METALLOPROTEASE"/>
    <property type="match status" value="1"/>
</dbReference>
<evidence type="ECO:0000313" key="10">
    <source>
        <dbReference type="Proteomes" id="UP000305067"/>
    </source>
</evidence>
<sequence length="525" mass="57874">MRRATTSVLRSARSPRRSAHKAFDPDVKITTLSNGLRVATEPTPSHFASVGMYVDAGSRYESPTTSGVSHFLDRLAFQSTTSRSDEEMAKAIDKVGGQMICSSSREAIMYQSTHFTQATPLALSLISDTVLNPAFLPEEIEAQKDAARYEIREMSSKPEMVIPEVLHGVAYGNKGLGNPIICPEERLSHINTSLLTRTMREWYQPEKMVLAGSGLQHEELVEMADKHFSSLRQTAPPVLSNPSPVTAFSRANIPPNNILSPSQPSVYKSLTRAASSYLYPTSDPNDPLYSFAPVTSPSTYTGGYRFIHDPECEFNHVYIAFEGIGIHDEDIYTLATMQILLGGGGSFSAGGPGKGMYSRLYTHILNHYHQVDHCSSFHHIYADSSLFGLFASFVPSATQGSSGNTPAEILPHLVHQLSLLIYAPIPEMELSRARNQLKSSLMMALESQAVQVEDLGRQILVHGRRIPITEMTEKIDQVTPEDVRRVANRLFGAESGKKASIVAMGHQDLPDWKKILQKYGVSGFR</sequence>
<dbReference type="SUPFAM" id="SSF63411">
    <property type="entry name" value="LuxS/MPP-like metallohydrolase"/>
    <property type="match status" value="2"/>
</dbReference>
<dbReference type="InterPro" id="IPR001431">
    <property type="entry name" value="Pept_M16_Zn_BS"/>
</dbReference>
<dbReference type="Gene3D" id="3.30.830.10">
    <property type="entry name" value="Metalloenzyme, LuxS/M16 peptidase-like"/>
    <property type="match status" value="2"/>
</dbReference>
<dbReference type="PROSITE" id="PS00143">
    <property type="entry name" value="INSULINASE"/>
    <property type="match status" value="1"/>
</dbReference>
<dbReference type="GO" id="GO:0004222">
    <property type="term" value="F:metalloendopeptidase activity"/>
    <property type="evidence" value="ECO:0007669"/>
    <property type="project" value="InterPro"/>
</dbReference>
<dbReference type="InterPro" id="IPR011249">
    <property type="entry name" value="Metalloenz_LuxS/M16"/>
</dbReference>
<comment type="similarity">
    <text evidence="2 5">Belongs to the peptidase M16 family.</text>
</comment>
<dbReference type="Proteomes" id="UP000305067">
    <property type="component" value="Unassembled WGS sequence"/>
</dbReference>
<comment type="function">
    <text evidence="1">Substrate recognition and binding subunit of the essential mitochondrial processing protease (MPP), which cleaves the mitochondrial sequence off newly imported precursors proteins.</text>
</comment>
<protein>
    <recommendedName>
        <fullName evidence="3">Alpha-MPP</fullName>
    </recommendedName>
    <alternativeName>
        <fullName evidence="4">Inactive zinc metalloprotease alpha</fullName>
    </alternativeName>
</protein>
<evidence type="ECO:0000256" key="5">
    <source>
        <dbReference type="RuleBase" id="RU004447"/>
    </source>
</evidence>
<dbReference type="InterPro" id="IPR007863">
    <property type="entry name" value="Peptidase_M16_C"/>
</dbReference>
<evidence type="ECO:0000256" key="2">
    <source>
        <dbReference type="ARBA" id="ARBA00007261"/>
    </source>
</evidence>
<evidence type="ECO:0000256" key="6">
    <source>
        <dbReference type="SAM" id="MobiDB-lite"/>
    </source>
</evidence>
<dbReference type="Pfam" id="PF00675">
    <property type="entry name" value="Peptidase_M16"/>
    <property type="match status" value="1"/>
</dbReference>
<dbReference type="EMBL" id="ML178820">
    <property type="protein sequence ID" value="TFL03719.1"/>
    <property type="molecule type" value="Genomic_DNA"/>
</dbReference>
<accession>A0A5C3QTV8</accession>
<reference evidence="9 10" key="1">
    <citation type="journal article" date="2019" name="Nat. Ecol. Evol.">
        <title>Megaphylogeny resolves global patterns of mushroom evolution.</title>
        <authorList>
            <person name="Varga T."/>
            <person name="Krizsan K."/>
            <person name="Foldi C."/>
            <person name="Dima B."/>
            <person name="Sanchez-Garcia M."/>
            <person name="Sanchez-Ramirez S."/>
            <person name="Szollosi G.J."/>
            <person name="Szarkandi J.G."/>
            <person name="Papp V."/>
            <person name="Albert L."/>
            <person name="Andreopoulos W."/>
            <person name="Angelini C."/>
            <person name="Antonin V."/>
            <person name="Barry K.W."/>
            <person name="Bougher N.L."/>
            <person name="Buchanan P."/>
            <person name="Buyck B."/>
            <person name="Bense V."/>
            <person name="Catcheside P."/>
            <person name="Chovatia M."/>
            <person name="Cooper J."/>
            <person name="Damon W."/>
            <person name="Desjardin D."/>
            <person name="Finy P."/>
            <person name="Geml J."/>
            <person name="Haridas S."/>
            <person name="Hughes K."/>
            <person name="Justo A."/>
            <person name="Karasinski D."/>
            <person name="Kautmanova I."/>
            <person name="Kiss B."/>
            <person name="Kocsube S."/>
            <person name="Kotiranta H."/>
            <person name="LaButti K.M."/>
            <person name="Lechner B.E."/>
            <person name="Liimatainen K."/>
            <person name="Lipzen A."/>
            <person name="Lukacs Z."/>
            <person name="Mihaltcheva S."/>
            <person name="Morgado L.N."/>
            <person name="Niskanen T."/>
            <person name="Noordeloos M.E."/>
            <person name="Ohm R.A."/>
            <person name="Ortiz-Santana B."/>
            <person name="Ovrebo C."/>
            <person name="Racz N."/>
            <person name="Riley R."/>
            <person name="Savchenko A."/>
            <person name="Shiryaev A."/>
            <person name="Soop K."/>
            <person name="Spirin V."/>
            <person name="Szebenyi C."/>
            <person name="Tomsovsky M."/>
            <person name="Tulloss R.E."/>
            <person name="Uehling J."/>
            <person name="Grigoriev I.V."/>
            <person name="Vagvolgyi C."/>
            <person name="Papp T."/>
            <person name="Martin F.M."/>
            <person name="Miettinen O."/>
            <person name="Hibbett D.S."/>
            <person name="Nagy L.G."/>
        </authorList>
    </citation>
    <scope>NUCLEOTIDE SEQUENCE [LARGE SCALE GENOMIC DNA]</scope>
    <source>
        <strain evidence="9 10">CBS 309.79</strain>
    </source>
</reference>
<dbReference type="FunFam" id="3.30.830.10:FF:000008">
    <property type="entry name" value="Mitochondrial-processing peptidase subunit beta"/>
    <property type="match status" value="1"/>
</dbReference>
<dbReference type="Pfam" id="PF05193">
    <property type="entry name" value="Peptidase_M16_C"/>
    <property type="match status" value="1"/>
</dbReference>
<dbReference type="OrthoDB" id="277191at2759"/>
<gene>
    <name evidence="9" type="ORF">BDV98DRAFT_603098</name>
</gene>
<organism evidence="9 10">
    <name type="scientific">Pterulicium gracile</name>
    <dbReference type="NCBI Taxonomy" id="1884261"/>
    <lineage>
        <taxon>Eukaryota</taxon>
        <taxon>Fungi</taxon>
        <taxon>Dikarya</taxon>
        <taxon>Basidiomycota</taxon>
        <taxon>Agaricomycotina</taxon>
        <taxon>Agaricomycetes</taxon>
        <taxon>Agaricomycetidae</taxon>
        <taxon>Agaricales</taxon>
        <taxon>Pleurotineae</taxon>
        <taxon>Pterulaceae</taxon>
        <taxon>Pterulicium</taxon>
    </lineage>
</organism>
<feature type="domain" description="Peptidase M16 C-terminal" evidence="8">
    <location>
        <begin position="195"/>
        <end position="437"/>
    </location>
</feature>
<feature type="domain" description="Peptidase M16 N-terminal" evidence="7">
    <location>
        <begin position="37"/>
        <end position="184"/>
    </location>
</feature>
<name>A0A5C3QTV8_9AGAR</name>
<dbReference type="InterPro" id="IPR011765">
    <property type="entry name" value="Pept_M16_N"/>
</dbReference>
<proteinExistence type="inferred from homology"/>